<evidence type="ECO:0000259" key="4">
    <source>
        <dbReference type="Pfam" id="PF25390"/>
    </source>
</evidence>
<dbReference type="Pfam" id="PF00415">
    <property type="entry name" value="RCC1"/>
    <property type="match status" value="1"/>
</dbReference>
<evidence type="ECO:0000256" key="2">
    <source>
        <dbReference type="PROSITE-ProRule" id="PRU00235"/>
    </source>
</evidence>
<dbReference type="Pfam" id="PF25390">
    <property type="entry name" value="WD40_RLD"/>
    <property type="match status" value="1"/>
</dbReference>
<dbReference type="InterPro" id="IPR009091">
    <property type="entry name" value="RCC1/BLIP-II"/>
</dbReference>
<reference evidence="5 6" key="1">
    <citation type="submission" date="2024-01" db="EMBL/GenBank/DDBJ databases">
        <authorList>
            <person name="Waweru B."/>
        </authorList>
    </citation>
    <scope>NUCLEOTIDE SEQUENCE [LARGE SCALE GENOMIC DNA]</scope>
</reference>
<dbReference type="Proteomes" id="UP001314170">
    <property type="component" value="Unassembled WGS sequence"/>
</dbReference>
<feature type="domain" description="RCC1-like" evidence="4">
    <location>
        <begin position="223"/>
        <end position="467"/>
    </location>
</feature>
<comment type="caution">
    <text evidence="5">The sequence shown here is derived from an EMBL/GenBank/DDBJ whole genome shotgun (WGS) entry which is preliminary data.</text>
</comment>
<organism evidence="5 6">
    <name type="scientific">Dovyalis caffra</name>
    <dbReference type="NCBI Taxonomy" id="77055"/>
    <lineage>
        <taxon>Eukaryota</taxon>
        <taxon>Viridiplantae</taxon>
        <taxon>Streptophyta</taxon>
        <taxon>Embryophyta</taxon>
        <taxon>Tracheophyta</taxon>
        <taxon>Spermatophyta</taxon>
        <taxon>Magnoliopsida</taxon>
        <taxon>eudicotyledons</taxon>
        <taxon>Gunneridae</taxon>
        <taxon>Pentapetalae</taxon>
        <taxon>rosids</taxon>
        <taxon>fabids</taxon>
        <taxon>Malpighiales</taxon>
        <taxon>Salicaceae</taxon>
        <taxon>Flacourtieae</taxon>
        <taxon>Dovyalis</taxon>
    </lineage>
</organism>
<feature type="repeat" description="RCC1" evidence="2">
    <location>
        <begin position="252"/>
        <end position="331"/>
    </location>
</feature>
<dbReference type="AlphaFoldDB" id="A0AAV1S231"/>
<evidence type="ECO:0000256" key="1">
    <source>
        <dbReference type="ARBA" id="ARBA00022737"/>
    </source>
</evidence>
<name>A0AAV1S231_9ROSI</name>
<dbReference type="InterPro" id="IPR000408">
    <property type="entry name" value="Reg_chr_condens"/>
</dbReference>
<feature type="repeat" description="RCC1" evidence="2">
    <location>
        <begin position="400"/>
        <end position="453"/>
    </location>
</feature>
<dbReference type="PRINTS" id="PR00633">
    <property type="entry name" value="RCCNDNSATION"/>
</dbReference>
<protein>
    <recommendedName>
        <fullName evidence="4">RCC1-like domain-containing protein</fullName>
    </recommendedName>
</protein>
<feature type="repeat" description="RCC1" evidence="2">
    <location>
        <begin position="332"/>
        <end position="399"/>
    </location>
</feature>
<dbReference type="PROSITE" id="PS00626">
    <property type="entry name" value="RCC1_2"/>
    <property type="match status" value="3"/>
</dbReference>
<dbReference type="EMBL" id="CAWUPB010001160">
    <property type="protein sequence ID" value="CAK7342808.1"/>
    <property type="molecule type" value="Genomic_DNA"/>
</dbReference>
<feature type="repeat" description="RCC1" evidence="2">
    <location>
        <begin position="72"/>
        <end position="124"/>
    </location>
</feature>
<keyword evidence="6" id="KW-1185">Reference proteome</keyword>
<dbReference type="Gene3D" id="2.130.10.30">
    <property type="entry name" value="Regulator of chromosome condensation 1/beta-lactamase-inhibitor protein II"/>
    <property type="match status" value="3"/>
</dbReference>
<dbReference type="PANTHER" id="PTHR22870">
    <property type="entry name" value="REGULATOR OF CHROMOSOME CONDENSATION"/>
    <property type="match status" value="1"/>
</dbReference>
<evidence type="ECO:0000313" key="6">
    <source>
        <dbReference type="Proteomes" id="UP001314170"/>
    </source>
</evidence>
<accession>A0AAV1S231</accession>
<dbReference type="PROSITE" id="PS50012">
    <property type="entry name" value="RCC1_3"/>
    <property type="match status" value="5"/>
</dbReference>
<dbReference type="Pfam" id="PF13540">
    <property type="entry name" value="RCC1_2"/>
    <property type="match status" value="1"/>
</dbReference>
<feature type="region of interest" description="Disordered" evidence="3">
    <location>
        <begin position="166"/>
        <end position="189"/>
    </location>
</feature>
<dbReference type="InterPro" id="IPR058923">
    <property type="entry name" value="RCC1-like_dom"/>
</dbReference>
<evidence type="ECO:0000313" key="5">
    <source>
        <dbReference type="EMBL" id="CAK7342808.1"/>
    </source>
</evidence>
<dbReference type="InterPro" id="IPR051210">
    <property type="entry name" value="Ub_ligase/GEF_domain"/>
</dbReference>
<gene>
    <name evidence="5" type="ORF">DCAF_LOCUS16986</name>
</gene>
<keyword evidence="1" id="KW-0677">Repeat</keyword>
<proteinExistence type="predicted"/>
<sequence>MAVNGRNDRDQEDEKVEEGKKTTVYMWGYLPGVSPEKSPILTPIPVKSPDTGDLWKDVCGGGCGFAMAISGGKLLTWGSVDEENQSYITCGKHGDTPEAFLLPSEASIIKAAAGWAHCVSVTETGEVYTWGWKECVPLGKFPRDGATWGAFQKDNATKQNVLLSEQGSQGTNSAGGAMSHSDNKKDGEEIVKRRRVSVVKEESENSQSGDEYFTVIPSIVSLGPGVRITSVAAGGRHTLALSGYKKYEVDMGQVWGWGYGGEGQLGLGSRIKMVSSPHLIPCTEQPACGKDRSSVVRQGTTNLSVQVSKLPGSYVKEIACGGRHSAVVTDAGELLTFGWGLYGQITPSKTYVLDEIVVFQCGQGSTNDQLRPTSLPSLSGIQVERIAAGLWHTLCVTIDGHVYAFGGNQFGQLGTGAEQGETLPRLLDAPCLESKQAKMVSCGARHSAVLTEDGQVFSWGWNKYGQVLLFSPFPDRNCCAKCTSLADILVICVIGYVQLGVGDSIDRNIPSQVPIEGCRPKNVACGWWHTLLLAETPLKS</sequence>
<dbReference type="SUPFAM" id="SSF50985">
    <property type="entry name" value="RCC1/BLIP-II"/>
    <property type="match status" value="1"/>
</dbReference>
<dbReference type="PANTHER" id="PTHR22870:SF413">
    <property type="entry name" value="REGULATOR OF CHROMOSOME CONDENSATION (RCC1) FAMILY PROTEIN"/>
    <property type="match status" value="1"/>
</dbReference>
<evidence type="ECO:0000256" key="3">
    <source>
        <dbReference type="SAM" id="MobiDB-lite"/>
    </source>
</evidence>
<feature type="repeat" description="RCC1" evidence="2">
    <location>
        <begin position="454"/>
        <end position="536"/>
    </location>
</feature>